<organism evidence="3 4">
    <name type="scientific">Ravibacter arvi</name>
    <dbReference type="NCBI Taxonomy" id="2051041"/>
    <lineage>
        <taxon>Bacteria</taxon>
        <taxon>Pseudomonadati</taxon>
        <taxon>Bacteroidota</taxon>
        <taxon>Cytophagia</taxon>
        <taxon>Cytophagales</taxon>
        <taxon>Spirosomataceae</taxon>
        <taxon>Ravibacter</taxon>
    </lineage>
</organism>
<dbReference type="InterPro" id="IPR043906">
    <property type="entry name" value="Gfo/Idh/MocA_OxRdtase_bact_C"/>
</dbReference>
<evidence type="ECO:0000259" key="2">
    <source>
        <dbReference type="Pfam" id="PF19051"/>
    </source>
</evidence>
<dbReference type="SUPFAM" id="SSF55347">
    <property type="entry name" value="Glyceraldehyde-3-phosphate dehydrogenase-like, C-terminal domain"/>
    <property type="match status" value="1"/>
</dbReference>
<comment type="caution">
    <text evidence="3">The sequence shown here is derived from an EMBL/GenBank/DDBJ whole genome shotgun (WGS) entry which is preliminary data.</text>
</comment>
<evidence type="ECO:0000259" key="1">
    <source>
        <dbReference type="Pfam" id="PF01408"/>
    </source>
</evidence>
<feature type="domain" description="Gfo/Idh/MocA-like oxidoreductase bacterial type C-terminal" evidence="2">
    <location>
        <begin position="211"/>
        <end position="263"/>
    </location>
</feature>
<name>A0ABP8LUA3_9BACT</name>
<gene>
    <name evidence="3" type="ORF">GCM10023091_12400</name>
</gene>
<dbReference type="PANTHER" id="PTHR43818:SF10">
    <property type="entry name" value="NADH-DEPENDENT DEHYDROGENASE-RELATED"/>
    <property type="match status" value="1"/>
</dbReference>
<dbReference type="EMBL" id="BAABEY010000012">
    <property type="protein sequence ID" value="GAA4435625.1"/>
    <property type="molecule type" value="Genomic_DNA"/>
</dbReference>
<dbReference type="RefSeq" id="WP_345027395.1">
    <property type="nucleotide sequence ID" value="NZ_BAABEY010000012.1"/>
</dbReference>
<dbReference type="PANTHER" id="PTHR43818">
    <property type="entry name" value="BCDNA.GH03377"/>
    <property type="match status" value="1"/>
</dbReference>
<accession>A0ABP8LUA3</accession>
<keyword evidence="4" id="KW-1185">Reference proteome</keyword>
<dbReference type="InterPro" id="IPR000683">
    <property type="entry name" value="Gfo/Idh/MocA-like_OxRdtase_N"/>
</dbReference>
<dbReference type="InterPro" id="IPR050463">
    <property type="entry name" value="Gfo/Idh/MocA_oxidrdct_glycsds"/>
</dbReference>
<dbReference type="Gene3D" id="3.30.360.10">
    <property type="entry name" value="Dihydrodipicolinate Reductase, domain 2"/>
    <property type="match status" value="1"/>
</dbReference>
<proteinExistence type="predicted"/>
<protein>
    <submittedName>
        <fullName evidence="3">Gfo/Idh/MocA family oxidoreductase</fullName>
    </submittedName>
</protein>
<feature type="domain" description="Gfo/Idh/MocA-like oxidoreductase N-terminal" evidence="1">
    <location>
        <begin position="47"/>
        <end position="166"/>
    </location>
</feature>
<dbReference type="Gene3D" id="3.40.50.720">
    <property type="entry name" value="NAD(P)-binding Rossmann-like Domain"/>
    <property type="match status" value="1"/>
</dbReference>
<reference evidence="4" key="1">
    <citation type="journal article" date="2019" name="Int. J. Syst. Evol. Microbiol.">
        <title>The Global Catalogue of Microorganisms (GCM) 10K type strain sequencing project: providing services to taxonomists for standard genome sequencing and annotation.</title>
        <authorList>
            <consortium name="The Broad Institute Genomics Platform"/>
            <consortium name="The Broad Institute Genome Sequencing Center for Infectious Disease"/>
            <person name="Wu L."/>
            <person name="Ma J."/>
        </authorList>
    </citation>
    <scope>NUCLEOTIDE SEQUENCE [LARGE SCALE GENOMIC DNA]</scope>
    <source>
        <strain evidence="4">JCM 31920</strain>
    </source>
</reference>
<evidence type="ECO:0000313" key="3">
    <source>
        <dbReference type="EMBL" id="GAA4435625.1"/>
    </source>
</evidence>
<dbReference type="Proteomes" id="UP001501508">
    <property type="component" value="Unassembled WGS sequence"/>
</dbReference>
<dbReference type="Pfam" id="PF19051">
    <property type="entry name" value="GFO_IDH_MocA_C2"/>
    <property type="match status" value="1"/>
</dbReference>
<sequence>MKKKYEFEPVSRRSFLQKGAAAAVGSFFIVPRHVLGKGFIAPSDKLNIAGVGVGGKGSGDVQNAWNNGKENIVALTDVDWKLGAKCFDRHPNAKKYKDYRKMLDEMGKDIDAVIVSTPDHTHAIVALTAMEMGKHVYVQKPLAHSLHETRVLTEAARKYKVVTQMGNQGASNPGQLQILEWFDKGLIGPVHETHIWTNRPVWPQGIPFPTQKEAVPDYLDWDLWVGPAEWVDYSPAWHPFKWHGWWNTGTGALGDMGCHLIDSAFRTLRLGYPSEVEASVGQVFIKDWSPEYIPEGCPPSSVIQLKFPATSHNKSEVKMSWYDGGIRPFHPDLIPANDPIGEDDSSNGVLLIGSKGVISCGTYGRNPVLYLKGGEKRTMPEGAFKNKYSDMPEFGHQVSWTDACKAGFNSQAHKALTSSFDYSGPLTETVIMGNLAIRSYNFRETKADGKFAFPGRKKLLWDGKNQRITNFEPANQFVKRKYRDGWKQV</sequence>
<dbReference type="InterPro" id="IPR036291">
    <property type="entry name" value="NAD(P)-bd_dom_sf"/>
</dbReference>
<evidence type="ECO:0000313" key="4">
    <source>
        <dbReference type="Proteomes" id="UP001501508"/>
    </source>
</evidence>
<dbReference type="SUPFAM" id="SSF51735">
    <property type="entry name" value="NAD(P)-binding Rossmann-fold domains"/>
    <property type="match status" value="1"/>
</dbReference>
<dbReference type="Pfam" id="PF01408">
    <property type="entry name" value="GFO_IDH_MocA"/>
    <property type="match status" value="1"/>
</dbReference>